<dbReference type="Proteomes" id="UP000037600">
    <property type="component" value="Unassembled WGS sequence"/>
</dbReference>
<evidence type="ECO:0000259" key="4">
    <source>
        <dbReference type="Pfam" id="PF01229"/>
    </source>
</evidence>
<comment type="caution">
    <text evidence="5">The sequence shown here is derived from an EMBL/GenBank/DDBJ whole genome shotgun (WGS) entry which is preliminary data.</text>
</comment>
<evidence type="ECO:0000256" key="2">
    <source>
        <dbReference type="ARBA" id="ARBA00022801"/>
    </source>
</evidence>
<proteinExistence type="inferred from homology"/>
<evidence type="ECO:0000256" key="3">
    <source>
        <dbReference type="ARBA" id="ARBA00023295"/>
    </source>
</evidence>
<keyword evidence="6" id="KW-1185">Reference proteome</keyword>
<evidence type="ECO:0000256" key="1">
    <source>
        <dbReference type="ARBA" id="ARBA00008875"/>
    </source>
</evidence>
<dbReference type="OrthoDB" id="9776971at2"/>
<comment type="similarity">
    <text evidence="1">Belongs to the glycosyl hydrolase 39 family.</text>
</comment>
<keyword evidence="3" id="KW-0326">Glycosidase</keyword>
<accession>A0A0J8JK31</accession>
<dbReference type="AlphaFoldDB" id="A0A0J8JK31"/>
<evidence type="ECO:0000313" key="5">
    <source>
        <dbReference type="EMBL" id="KMT64816.1"/>
    </source>
</evidence>
<evidence type="ECO:0000313" key="6">
    <source>
        <dbReference type="Proteomes" id="UP000037600"/>
    </source>
</evidence>
<keyword evidence="2" id="KW-0378">Hydrolase</keyword>
<protein>
    <recommendedName>
        <fullName evidence="4">Glycosyl hydrolases family 39 N-terminal catalytic domain-containing protein</fullName>
    </recommendedName>
</protein>
<dbReference type="RefSeq" id="WP_048692898.1">
    <property type="nucleotide sequence ID" value="NZ_KQ130493.1"/>
</dbReference>
<dbReference type="GO" id="GO:0016798">
    <property type="term" value="F:hydrolase activity, acting on glycosyl bonds"/>
    <property type="evidence" value="ECO:0007669"/>
    <property type="project" value="UniProtKB-KW"/>
</dbReference>
<gene>
    <name evidence="5" type="ORF">XM47_12260</name>
</gene>
<reference evidence="5 6" key="1">
    <citation type="submission" date="2015-04" db="EMBL/GenBank/DDBJ databases">
        <title>Draft Genome Sequence of the Novel Agar-Digesting Marine Bacterium Q1.</title>
        <authorList>
            <person name="Li Y."/>
            <person name="Li D."/>
            <person name="Chen G."/>
            <person name="Du Z."/>
        </authorList>
    </citation>
    <scope>NUCLEOTIDE SEQUENCE [LARGE SCALE GENOMIC DNA]</scope>
    <source>
        <strain evidence="5 6">Q1</strain>
    </source>
</reference>
<dbReference type="InterPro" id="IPR017853">
    <property type="entry name" value="GH"/>
</dbReference>
<dbReference type="Gene3D" id="3.20.20.80">
    <property type="entry name" value="Glycosidases"/>
    <property type="match status" value="1"/>
</dbReference>
<dbReference type="Pfam" id="PF01229">
    <property type="entry name" value="Glyco_hydro_39"/>
    <property type="match status" value="1"/>
</dbReference>
<feature type="domain" description="Glycosyl hydrolases family 39 N-terminal catalytic" evidence="4">
    <location>
        <begin position="172"/>
        <end position="298"/>
    </location>
</feature>
<dbReference type="PROSITE" id="PS51257">
    <property type="entry name" value="PROKAR_LIPOPROTEIN"/>
    <property type="match status" value="1"/>
</dbReference>
<dbReference type="SUPFAM" id="SSF51445">
    <property type="entry name" value="(Trans)glycosidases"/>
    <property type="match status" value="1"/>
</dbReference>
<name>A0A0J8JK31_9ALTE</name>
<organism evidence="5 6">
    <name type="scientific">Catenovulum maritimum</name>
    <dbReference type="NCBI Taxonomy" id="1513271"/>
    <lineage>
        <taxon>Bacteria</taxon>
        <taxon>Pseudomonadati</taxon>
        <taxon>Pseudomonadota</taxon>
        <taxon>Gammaproteobacteria</taxon>
        <taxon>Alteromonadales</taxon>
        <taxon>Alteromonadaceae</taxon>
        <taxon>Catenovulum</taxon>
    </lineage>
</organism>
<dbReference type="STRING" id="1513271.XM47_12260"/>
<dbReference type="InterPro" id="IPR049166">
    <property type="entry name" value="GH39_cat"/>
</dbReference>
<sequence length="565" mass="64113">MISKIKIFSCIVCLAGLVGCGTRGSIEQANIIKPADIEVTADVTNEADQQGEIRDLWQVANRIAPRNGVAVRPGLKVNTVRMLGGILTKGKGKKVPDLAYDLVSYDEAKGDYIYDFKPLINRINKILKGGTPIYQIVVDQPAWAFQRGYTFIPNDQQDGIHFREKERVSIYGNSLPPYDKAEYVEFMQACIRTLIEVYGVETVKSWRFRIGSEIETPEHWYGTEKEFVEYFANTATAIRSVLPEALVGLHTREPHFVYRNGTIKNYKGEVIKAFAYAVLEHAFENQIRIDFWGISDYPIITTEHTRDPKVKFEELFLPLTSHPKWQAGTVIDIEEFSIVSAISGRFLIPSDTAQADTLKVAMTNELMQHGISQIFQWGQREPEHEEWTTKSYKTMAGKTRIANQKVSLTDKNIDDVEAIIAVESASQNIDVLVYNYNPSDIEATDIKEIRTNITTPTPAGTVFYYRTRVQSKENYKFQSFMAQPGAEQYLGKEKVFNRYGNSGQVFNDEGKAAYKAYAFNNPSKWSEWKQARTHSLINNASGSAVKVNIQLPLFSFGKIEIKWQH</sequence>
<dbReference type="EMBL" id="LAZL01000020">
    <property type="protein sequence ID" value="KMT64816.1"/>
    <property type="molecule type" value="Genomic_DNA"/>
</dbReference>